<name>A0A4R5VWG3_9BURK</name>
<feature type="transmembrane region" description="Helical" evidence="1">
    <location>
        <begin position="78"/>
        <end position="99"/>
    </location>
</feature>
<reference evidence="2 3" key="1">
    <citation type="submission" date="2019-03" db="EMBL/GenBank/DDBJ databases">
        <title>Sapientia aquatica gen. nov., sp. nov., isolated from a crater lake.</title>
        <authorList>
            <person name="Felfoldi T."/>
            <person name="Szabo A."/>
            <person name="Toth E."/>
            <person name="Schumann P."/>
            <person name="Keki Z."/>
            <person name="Marialigeti K."/>
            <person name="Mathe I."/>
        </authorList>
    </citation>
    <scope>NUCLEOTIDE SEQUENCE [LARGE SCALE GENOMIC DNA]</scope>
    <source>
        <strain evidence="2 3">SA-152</strain>
    </source>
</reference>
<evidence type="ECO:0000313" key="2">
    <source>
        <dbReference type="EMBL" id="TDK63515.1"/>
    </source>
</evidence>
<gene>
    <name evidence="2" type="ORF">E2I14_15030</name>
</gene>
<dbReference type="EMBL" id="SMYL01000009">
    <property type="protein sequence ID" value="TDK63515.1"/>
    <property type="molecule type" value="Genomic_DNA"/>
</dbReference>
<keyword evidence="3" id="KW-1185">Reference proteome</keyword>
<dbReference type="Proteomes" id="UP000294829">
    <property type="component" value="Unassembled WGS sequence"/>
</dbReference>
<dbReference type="Pfam" id="PF07077">
    <property type="entry name" value="DUF1345"/>
    <property type="match status" value="1"/>
</dbReference>
<organism evidence="2 3">
    <name type="scientific">Sapientia aquatica</name>
    <dbReference type="NCBI Taxonomy" id="1549640"/>
    <lineage>
        <taxon>Bacteria</taxon>
        <taxon>Pseudomonadati</taxon>
        <taxon>Pseudomonadota</taxon>
        <taxon>Betaproteobacteria</taxon>
        <taxon>Burkholderiales</taxon>
        <taxon>Oxalobacteraceae</taxon>
        <taxon>Sapientia</taxon>
    </lineage>
</organism>
<dbReference type="AlphaFoldDB" id="A0A4R5VWG3"/>
<protein>
    <submittedName>
        <fullName evidence="2">DUF1345 domain-containing protein</fullName>
    </submittedName>
</protein>
<sequence length="219" mass="24328">MKKMIGVVIKSRPRLFGAFAFAALLTLLLPQGWTLLSRVLFGWNVATWSYLVLMFWLMAHATVEKIAGLAEQEDNADVAIVAIMSVAAMASLAAIVLELGAMKDLTPAHKLWHYLITVATVLGSWFFIATIFTFHYAKLYYRSPTAQRALRFPDVHLQPTYWDFLYFSFTIAVAAQTSDVSLTSRVIRKTALVQSVLSFWFNMAVLGLSINIAAGIVGS</sequence>
<keyword evidence="1" id="KW-0812">Transmembrane</keyword>
<comment type="caution">
    <text evidence="2">The sequence shown here is derived from an EMBL/GenBank/DDBJ whole genome shotgun (WGS) entry which is preliminary data.</text>
</comment>
<keyword evidence="1" id="KW-1133">Transmembrane helix</keyword>
<evidence type="ECO:0000313" key="3">
    <source>
        <dbReference type="Proteomes" id="UP000294829"/>
    </source>
</evidence>
<keyword evidence="1" id="KW-0472">Membrane</keyword>
<dbReference type="OrthoDB" id="64737at2"/>
<accession>A0A4R5VWG3</accession>
<feature type="transmembrane region" description="Helical" evidence="1">
    <location>
        <begin position="197"/>
        <end position="217"/>
    </location>
</feature>
<proteinExistence type="predicted"/>
<evidence type="ECO:0000256" key="1">
    <source>
        <dbReference type="SAM" id="Phobius"/>
    </source>
</evidence>
<feature type="transmembrane region" description="Helical" evidence="1">
    <location>
        <begin position="111"/>
        <end position="139"/>
    </location>
</feature>
<dbReference type="InterPro" id="IPR009781">
    <property type="entry name" value="DUF1345"/>
</dbReference>
<feature type="transmembrane region" description="Helical" evidence="1">
    <location>
        <begin position="40"/>
        <end position="58"/>
    </location>
</feature>
<dbReference type="RefSeq" id="WP_133329989.1">
    <property type="nucleotide sequence ID" value="NZ_SMYL01000009.1"/>
</dbReference>